<name>A0ABD6DEA3_9EURY</name>
<proteinExistence type="predicted"/>
<dbReference type="Proteomes" id="UP001597052">
    <property type="component" value="Unassembled WGS sequence"/>
</dbReference>
<dbReference type="RefSeq" id="WP_256397705.1">
    <property type="nucleotide sequence ID" value="NZ_JANHDJ010000011.1"/>
</dbReference>
<evidence type="ECO:0000313" key="1">
    <source>
        <dbReference type="EMBL" id="MFD1643818.1"/>
    </source>
</evidence>
<reference evidence="1 2" key="1">
    <citation type="journal article" date="2019" name="Int. J. Syst. Evol. Microbiol.">
        <title>The Global Catalogue of Microorganisms (GCM) 10K type strain sequencing project: providing services to taxonomists for standard genome sequencing and annotation.</title>
        <authorList>
            <consortium name="The Broad Institute Genomics Platform"/>
            <consortium name="The Broad Institute Genome Sequencing Center for Infectious Disease"/>
            <person name="Wu L."/>
            <person name="Ma J."/>
        </authorList>
    </citation>
    <scope>NUCLEOTIDE SEQUENCE [LARGE SCALE GENOMIC DNA]</scope>
    <source>
        <strain evidence="1 2">CGMCC 1.10593</strain>
    </source>
</reference>
<comment type="caution">
    <text evidence="1">The sequence shown here is derived from an EMBL/GenBank/DDBJ whole genome shotgun (WGS) entry which is preliminary data.</text>
</comment>
<organism evidence="1 2">
    <name type="scientific">Halohasta litorea</name>
    <dbReference type="NCBI Taxonomy" id="869891"/>
    <lineage>
        <taxon>Archaea</taxon>
        <taxon>Methanobacteriati</taxon>
        <taxon>Methanobacteriota</taxon>
        <taxon>Stenosarchaea group</taxon>
        <taxon>Halobacteria</taxon>
        <taxon>Halobacteriales</taxon>
        <taxon>Haloferacaceae</taxon>
        <taxon>Halohasta</taxon>
    </lineage>
</organism>
<accession>A0ABD6DEA3</accession>
<keyword evidence="2" id="KW-1185">Reference proteome</keyword>
<evidence type="ECO:0000313" key="2">
    <source>
        <dbReference type="Proteomes" id="UP001597052"/>
    </source>
</evidence>
<dbReference type="EMBL" id="JBHUDM010000009">
    <property type="protein sequence ID" value="MFD1643818.1"/>
    <property type="molecule type" value="Genomic_DNA"/>
</dbReference>
<dbReference type="AlphaFoldDB" id="A0ABD6DEA3"/>
<gene>
    <name evidence="1" type="ORF">ACFSBW_18335</name>
</gene>
<sequence length="76" mass="8944">MHLDHTYNHERGLADYYHRICDEIDILIVIYKRDLTVPRSVLVDLSERKEEVAVKVTVDNVVEFSRPVENAFDELT</sequence>
<protein>
    <submittedName>
        <fullName evidence="1">Uncharacterized protein</fullName>
    </submittedName>
</protein>